<dbReference type="OrthoDB" id="1550647at2"/>
<dbReference type="Pfam" id="PF21861">
    <property type="entry name" value="RepB_C"/>
    <property type="match status" value="1"/>
</dbReference>
<proteinExistence type="predicted"/>
<reference evidence="3 4" key="1">
    <citation type="submission" date="2018-02" db="EMBL/GenBank/DDBJ databases">
        <title>Discovery of a pederin family compound in a non-symbiotic bloom-forming cyanobacterium.</title>
        <authorList>
            <person name="Kust A."/>
            <person name="Mares J."/>
            <person name="Jokela J."/>
            <person name="Urajova P."/>
            <person name="Hajek J."/>
            <person name="Saurav K."/>
            <person name="Voracova K."/>
            <person name="Fewer D.P."/>
            <person name="Haapaniemi E."/>
            <person name="Permi P."/>
            <person name="Rehakova K."/>
            <person name="Sivonen K."/>
            <person name="Hrouzek P."/>
        </authorList>
    </citation>
    <scope>NUCLEOTIDE SEQUENCE [LARGE SCALE GENOMIC DNA]</scope>
    <source>
        <strain evidence="3 4">CHARLIE-1</strain>
    </source>
</reference>
<name>A0A2S6CP56_9CYAN</name>
<dbReference type="GO" id="GO:0003677">
    <property type="term" value="F:DNA binding"/>
    <property type="evidence" value="ECO:0007669"/>
    <property type="project" value="InterPro"/>
</dbReference>
<dbReference type="Proteomes" id="UP000239589">
    <property type="component" value="Unassembled WGS sequence"/>
</dbReference>
<organism evidence="3 4">
    <name type="scientific">Cuspidothrix issatschenkoi CHARLIE-1</name>
    <dbReference type="NCBI Taxonomy" id="2052836"/>
    <lineage>
        <taxon>Bacteria</taxon>
        <taxon>Bacillati</taxon>
        <taxon>Cyanobacteriota</taxon>
        <taxon>Cyanophyceae</taxon>
        <taxon>Nostocales</taxon>
        <taxon>Aphanizomenonaceae</taxon>
        <taxon>Cuspidothrix</taxon>
    </lineage>
</organism>
<feature type="domain" description="Plasmid replication protein origin binding" evidence="1">
    <location>
        <begin position="7"/>
        <end position="123"/>
    </location>
</feature>
<dbReference type="GO" id="GO:0005727">
    <property type="term" value="C:extrachromosomal circular DNA"/>
    <property type="evidence" value="ECO:0007669"/>
    <property type="project" value="InterPro"/>
</dbReference>
<evidence type="ECO:0000313" key="3">
    <source>
        <dbReference type="EMBL" id="PPJ61420.1"/>
    </source>
</evidence>
<protein>
    <submittedName>
        <fullName evidence="3">Replication protein</fullName>
    </submittedName>
</protein>
<dbReference type="AlphaFoldDB" id="A0A2S6CP56"/>
<evidence type="ECO:0000259" key="2">
    <source>
        <dbReference type="Pfam" id="PF21861"/>
    </source>
</evidence>
<dbReference type="RefSeq" id="WP_104389614.1">
    <property type="nucleotide sequence ID" value="NZ_PGEM01000242.1"/>
</dbReference>
<dbReference type="Pfam" id="PF01719">
    <property type="entry name" value="Rep_OBD"/>
    <property type="match status" value="1"/>
</dbReference>
<comment type="caution">
    <text evidence="3">The sequence shown here is derived from an EMBL/GenBank/DDBJ whole genome shotgun (WGS) entry which is preliminary data.</text>
</comment>
<evidence type="ECO:0000259" key="1">
    <source>
        <dbReference type="Pfam" id="PF01719"/>
    </source>
</evidence>
<evidence type="ECO:0000313" key="4">
    <source>
        <dbReference type="Proteomes" id="UP000239589"/>
    </source>
</evidence>
<dbReference type="GO" id="GO:0006260">
    <property type="term" value="P:DNA replication"/>
    <property type="evidence" value="ECO:0007669"/>
    <property type="project" value="InterPro"/>
</dbReference>
<dbReference type="Gene3D" id="3.40.1310.30">
    <property type="match status" value="1"/>
</dbReference>
<dbReference type="InterPro" id="IPR053923">
    <property type="entry name" value="RepB_C"/>
</dbReference>
<sequence>MVKENDKDNRSRNWNIIVYPESAPADWKDLLVQEVSFVCSPIHDKDVLPTGEVKKAHYHVLLCFGYKKSYEQVKELTDKLNAPIPQKSKSTVGSVRYMIHIDSPDKYQYKQSDIEVYGNIDIEQYFKMTATDRYSHIAEMLEFIDDNDITEFKDMLDYARLRRFDDWFKLLCDNSAYAIEKYIKSNRHKGDRPQSKKMQ</sequence>
<gene>
    <name evidence="3" type="ORF">CUN59_21015</name>
</gene>
<keyword evidence="4" id="KW-1185">Reference proteome</keyword>
<dbReference type="EMBL" id="PGEM01000242">
    <property type="protein sequence ID" value="PPJ61420.1"/>
    <property type="molecule type" value="Genomic_DNA"/>
</dbReference>
<feature type="domain" description="Replication protein RepB C-terminal" evidence="2">
    <location>
        <begin position="131"/>
        <end position="188"/>
    </location>
</feature>
<dbReference type="GO" id="GO:0003916">
    <property type="term" value="F:DNA topoisomerase activity"/>
    <property type="evidence" value="ECO:0007669"/>
    <property type="project" value="InterPro"/>
</dbReference>
<dbReference type="InterPro" id="IPR002631">
    <property type="entry name" value="Plasmid_rep_OBD"/>
</dbReference>
<accession>A0A2S6CP56</accession>